<gene>
    <name evidence="1" type="ORF">E0L32_002445</name>
</gene>
<dbReference type="SUPFAM" id="SSF48452">
    <property type="entry name" value="TPR-like"/>
    <property type="match status" value="1"/>
</dbReference>
<accession>A0A507BP60</accession>
<comment type="caution">
    <text evidence="1">The sequence shown here is derived from an EMBL/GenBank/DDBJ whole genome shotgun (WGS) entry which is preliminary data.</text>
</comment>
<dbReference type="InterPro" id="IPR011990">
    <property type="entry name" value="TPR-like_helical_dom_sf"/>
</dbReference>
<proteinExistence type="predicted"/>
<protein>
    <submittedName>
        <fullName evidence="1">Uncharacterized protein</fullName>
    </submittedName>
</protein>
<keyword evidence="2" id="KW-1185">Reference proteome</keyword>
<dbReference type="Proteomes" id="UP000319257">
    <property type="component" value="Unassembled WGS sequence"/>
</dbReference>
<evidence type="ECO:0000313" key="2">
    <source>
        <dbReference type="Proteomes" id="UP000319257"/>
    </source>
</evidence>
<dbReference type="OrthoDB" id="3946009at2759"/>
<evidence type="ECO:0000313" key="1">
    <source>
        <dbReference type="EMBL" id="TPX18588.1"/>
    </source>
</evidence>
<dbReference type="GeneID" id="41969892"/>
<reference evidence="1 2" key="1">
    <citation type="submission" date="2019-06" db="EMBL/GenBank/DDBJ databases">
        <title>Draft genome sequence of the filamentous fungus Phialemoniopsis curvata isolated from diesel fuel.</title>
        <authorList>
            <person name="Varaljay V.A."/>
            <person name="Lyon W.J."/>
            <person name="Crouch A.L."/>
            <person name="Drake C.E."/>
            <person name="Hollomon J.M."/>
            <person name="Nadeau L.J."/>
            <person name="Nunn H.S."/>
            <person name="Stevenson B.S."/>
            <person name="Bojanowski C.L."/>
            <person name="Crookes-Goodson W.J."/>
        </authorList>
    </citation>
    <scope>NUCLEOTIDE SEQUENCE [LARGE SCALE GENOMIC DNA]</scope>
    <source>
        <strain evidence="1 2">D216</strain>
    </source>
</reference>
<dbReference type="STRING" id="1093900.A0A507BP60"/>
<organism evidence="1 2">
    <name type="scientific">Thyridium curvatum</name>
    <dbReference type="NCBI Taxonomy" id="1093900"/>
    <lineage>
        <taxon>Eukaryota</taxon>
        <taxon>Fungi</taxon>
        <taxon>Dikarya</taxon>
        <taxon>Ascomycota</taxon>
        <taxon>Pezizomycotina</taxon>
        <taxon>Sordariomycetes</taxon>
        <taxon>Sordariomycetidae</taxon>
        <taxon>Thyridiales</taxon>
        <taxon>Thyridiaceae</taxon>
        <taxon>Thyridium</taxon>
    </lineage>
</organism>
<sequence length="824" mass="92310">MLSGPGVAARANGSRPLTVKTLTIHSASGSALVSHCENTKTLDGAAIRSRLHPQQLTCVRPPACTADRSMAQSMCLCSTVRDLATTGVDERRAMLLASDLNKHLAAIHTILAKSKPLNRNVHWQLIPSNQRTRKIFSVQSLDATGLDRLRDSLGDNTDAFWSRDDSSALAEVRRRFACAAVFLRSVLDPDKWVSPAVARLVQGSKLSELRFAGKKYLKIARRLGGIGSLFWLPTEVPSSTYERYLNMDDDEAFAHLASLGTSLPSHDDLAQRLIFGQVNDPSLRLSYHNLFVEYGDILPISDHLTLLTAGFGGVNVPCMLFESVRGTKGRWTDEGEAQSTTATEFGLPSRLVESLSGSQADAAQCPDIETSNLEDGTPCWSINSKSQEELAAALSPQTQEALASTALRLICFATPPCYEGKSVWSRQLNSCIWSLLQKAMSQHQCIPMSLRRQVIEALLFFSERGLMETRYPAIERARALLHKSLPYYYQASVTLFESNILRVNGDLGKSDAVIQDFLGREHQPSNRCENALLGRLHVSLLENKIARYDKDVALHMYNWKGIQPLSTFEIEVTRRLQGVAAKFFSTIGDFQTARASMEQHLTLNTTIPIRPNTRYLITCKLSEVHCELGEFDEAVQLIQPEMETIPEARWTERPFRRFALALSEARLGLGQLDKADQTLSLLAKVEPPELDDINAQTLHMRRLINTARMTHEKLDFTEAIEKWELLLKEFNELTIFQSRHKWIQAIFYLSIAHARLQLGDQQAAREAWDLAVGILRSETVEYVLPTLATRWLKKIVDDVHQAQQWPFRVMLPGGKPDVTWPSHS</sequence>
<dbReference type="Gene3D" id="1.25.40.10">
    <property type="entry name" value="Tetratricopeptide repeat domain"/>
    <property type="match status" value="1"/>
</dbReference>
<dbReference type="AlphaFoldDB" id="A0A507BP60"/>
<dbReference type="EMBL" id="SKBQ01000010">
    <property type="protein sequence ID" value="TPX18588.1"/>
    <property type="molecule type" value="Genomic_DNA"/>
</dbReference>
<name>A0A507BP60_9PEZI</name>
<dbReference type="InParanoid" id="A0A507BP60"/>
<dbReference type="RefSeq" id="XP_031000299.1">
    <property type="nucleotide sequence ID" value="XM_031136635.1"/>
</dbReference>